<organism evidence="1 2">
    <name type="scientific">Sorangium cellulosum</name>
    <name type="common">Polyangium cellulosum</name>
    <dbReference type="NCBI Taxonomy" id="56"/>
    <lineage>
        <taxon>Bacteria</taxon>
        <taxon>Pseudomonadati</taxon>
        <taxon>Myxococcota</taxon>
        <taxon>Polyangia</taxon>
        <taxon>Polyangiales</taxon>
        <taxon>Polyangiaceae</taxon>
        <taxon>Sorangium</taxon>
    </lineage>
</organism>
<reference evidence="1 2" key="1">
    <citation type="submission" date="2015-09" db="EMBL/GenBank/DDBJ databases">
        <title>Sorangium comparison.</title>
        <authorList>
            <person name="Zaburannyi N."/>
            <person name="Bunk B."/>
            <person name="Overmann J."/>
            <person name="Mueller R."/>
        </authorList>
    </citation>
    <scope>NUCLEOTIDE SEQUENCE [LARGE SCALE GENOMIC DNA]</scope>
    <source>
        <strain evidence="1 2">So ce26</strain>
    </source>
</reference>
<evidence type="ECO:0000313" key="2">
    <source>
        <dbReference type="Proteomes" id="UP000238348"/>
    </source>
</evidence>
<dbReference type="RefSeq" id="WP_159397412.1">
    <property type="nucleotide sequence ID" value="NZ_CP012673.1"/>
</dbReference>
<proteinExistence type="predicted"/>
<dbReference type="AlphaFoldDB" id="A0A2L0EYX3"/>
<sequence>MYGRTLPVAALALALAEVRYGNPRLGFVYGLVETPPIDVGAKVSATLNTGPTGNLIAPLSAGVPVAVRMAGSLRIDAGAFVNVGLGRKEDEKNTMGLSVPVSPSVQIAPPITVAVDTGFSIADLRLARRRCRSRAKLVH</sequence>
<dbReference type="EMBL" id="CP012673">
    <property type="protein sequence ID" value="AUX44465.1"/>
    <property type="molecule type" value="Genomic_DNA"/>
</dbReference>
<accession>A0A2L0EYX3</accession>
<name>A0A2L0EYX3_SORCE</name>
<dbReference type="Proteomes" id="UP000238348">
    <property type="component" value="Chromosome"/>
</dbReference>
<protein>
    <submittedName>
        <fullName evidence="1">Uncharacterized protein</fullName>
    </submittedName>
</protein>
<gene>
    <name evidence="1" type="ORF">SOCE26_059290</name>
</gene>
<evidence type="ECO:0000313" key="1">
    <source>
        <dbReference type="EMBL" id="AUX44465.1"/>
    </source>
</evidence>